<organism evidence="2 3">
    <name type="scientific">Thalictrum thalictroides</name>
    <name type="common">Rue-anemone</name>
    <name type="synonym">Anemone thalictroides</name>
    <dbReference type="NCBI Taxonomy" id="46969"/>
    <lineage>
        <taxon>Eukaryota</taxon>
        <taxon>Viridiplantae</taxon>
        <taxon>Streptophyta</taxon>
        <taxon>Embryophyta</taxon>
        <taxon>Tracheophyta</taxon>
        <taxon>Spermatophyta</taxon>
        <taxon>Magnoliopsida</taxon>
        <taxon>Ranunculales</taxon>
        <taxon>Ranunculaceae</taxon>
        <taxon>Thalictroideae</taxon>
        <taxon>Thalictrum</taxon>
    </lineage>
</organism>
<feature type="domain" description="Reverse transcriptase zinc-binding" evidence="1">
    <location>
        <begin position="55"/>
        <end position="137"/>
    </location>
</feature>
<feature type="non-terminal residue" evidence="2">
    <location>
        <position position="138"/>
    </location>
</feature>
<dbReference type="Proteomes" id="UP000554482">
    <property type="component" value="Unassembled WGS sequence"/>
</dbReference>
<sequence>MKVSEVIDHNAYQWEVQRLKELVPEPVLATIIQVPLRHLSRADSVKWNGSTNGDFSVKSAYALDMVQDTSSSSSIEDDLCFKVLWRLKIPASLQLFIWKAINKALPVGDVLDKHHVIGDLRCVWCNECQETQDHVLLY</sequence>
<evidence type="ECO:0000313" key="2">
    <source>
        <dbReference type="EMBL" id="KAF5175910.1"/>
    </source>
</evidence>
<dbReference type="EMBL" id="JABWDY010043464">
    <property type="protein sequence ID" value="KAF5175910.1"/>
    <property type="molecule type" value="Genomic_DNA"/>
</dbReference>
<dbReference type="InterPro" id="IPR026960">
    <property type="entry name" value="RVT-Znf"/>
</dbReference>
<keyword evidence="3" id="KW-1185">Reference proteome</keyword>
<accession>A0A7J6UUH8</accession>
<reference evidence="2 3" key="1">
    <citation type="submission" date="2020-06" db="EMBL/GenBank/DDBJ databases">
        <title>Transcriptomic and genomic resources for Thalictrum thalictroides and T. hernandezii: Facilitating candidate gene discovery in an emerging model plant lineage.</title>
        <authorList>
            <person name="Arias T."/>
            <person name="Riano-Pachon D.M."/>
            <person name="Di Stilio V.S."/>
        </authorList>
    </citation>
    <scope>NUCLEOTIDE SEQUENCE [LARGE SCALE GENOMIC DNA]</scope>
    <source>
        <strain evidence="3">cv. WT478/WT964</strain>
        <tissue evidence="2">Leaves</tissue>
    </source>
</reference>
<evidence type="ECO:0000259" key="1">
    <source>
        <dbReference type="Pfam" id="PF13966"/>
    </source>
</evidence>
<dbReference type="Pfam" id="PF13966">
    <property type="entry name" value="zf-RVT"/>
    <property type="match status" value="1"/>
</dbReference>
<proteinExistence type="predicted"/>
<dbReference type="AlphaFoldDB" id="A0A7J6UUH8"/>
<name>A0A7J6UUH8_THATH</name>
<comment type="caution">
    <text evidence="2">The sequence shown here is derived from an EMBL/GenBank/DDBJ whole genome shotgun (WGS) entry which is preliminary data.</text>
</comment>
<protein>
    <submittedName>
        <fullName evidence="2">Ribonuclease h domain</fullName>
    </submittedName>
</protein>
<dbReference type="OrthoDB" id="1938822at2759"/>
<gene>
    <name evidence="2" type="ORF">FRX31_034503</name>
</gene>
<evidence type="ECO:0000313" key="3">
    <source>
        <dbReference type="Proteomes" id="UP000554482"/>
    </source>
</evidence>